<proteinExistence type="predicted"/>
<organism evidence="1 2">
    <name type="scientific">Fluviibacter phosphoraccumulans</name>
    <dbReference type="NCBI Taxonomy" id="1751046"/>
    <lineage>
        <taxon>Bacteria</taxon>
        <taxon>Pseudomonadati</taxon>
        <taxon>Pseudomonadota</taxon>
        <taxon>Betaproteobacteria</taxon>
        <taxon>Rhodocyclales</taxon>
        <taxon>Fluviibacteraceae</taxon>
        <taxon>Fluviibacter</taxon>
    </lineage>
</organism>
<dbReference type="EMBL" id="AP022345">
    <property type="protein sequence ID" value="BBU69047.1"/>
    <property type="molecule type" value="Genomic_DNA"/>
</dbReference>
<dbReference type="Gene3D" id="3.10.450.620">
    <property type="entry name" value="JHP933, nucleotidyltransferase-like core domain"/>
    <property type="match status" value="1"/>
</dbReference>
<dbReference type="InterPro" id="IPR014942">
    <property type="entry name" value="AbiEii"/>
</dbReference>
<evidence type="ECO:0000313" key="1">
    <source>
        <dbReference type="EMBL" id="BBU69047.1"/>
    </source>
</evidence>
<protein>
    <submittedName>
        <fullName evidence="1">Uncharacterized protein</fullName>
    </submittedName>
</protein>
<sequence length="330" mass="37472">MDSIAQLSTKERSALFAETAARLAMTPEIAEKDFWVTWVLHHLFSDQQLSRILMFKGGTSLSKAYGLIERFSEDIDLILDWRVLKSAGGDPLAERSKSKQANLNREIDTESQAFIANDLLPQIRGALSGICECEISSDDPHVINVVYPAAFSDAYLRPEVRLEIGPLAAWLPHEDRVILSYAAEAFPGLFKQAKCDVRVIRAERTFWEKATILHHEAHRPEGNDQPLRYSRHYYDLAMMADSPVKERALADAALLADVVSFKERFYPRGWARYDLAKPGTFKLLPPALLQKTVERDYRAMRTMIFGTYPDFGDIVAQLQRLENEINNVVV</sequence>
<dbReference type="Proteomes" id="UP000463961">
    <property type="component" value="Chromosome"/>
</dbReference>
<keyword evidence="2" id="KW-1185">Reference proteome</keyword>
<reference evidence="2" key="1">
    <citation type="submission" date="2020-01" db="EMBL/GenBank/DDBJ databases">
        <title>Phosphoaccumulans saitamaens gen. nov., sp. nov., a polyphosphate accumulating bacterium isolated from surface river water.</title>
        <authorList>
            <person name="Watanabe K."/>
            <person name="Suda W."/>
        </authorList>
    </citation>
    <scope>NUCLEOTIDE SEQUENCE [LARGE SCALE GENOMIC DNA]</scope>
    <source>
        <strain evidence="2">ICHIAU1</strain>
    </source>
</reference>
<dbReference type="OrthoDB" id="9780929at2"/>
<dbReference type="AlphaFoldDB" id="A0A679I8I1"/>
<name>A0A679I8I1_9RHOO</name>
<dbReference type="RefSeq" id="WP_162050201.1">
    <property type="nucleotide sequence ID" value="NZ_AP019011.1"/>
</dbReference>
<accession>A0A679I8I1</accession>
<dbReference type="Pfam" id="PF08843">
    <property type="entry name" value="AbiEii"/>
    <property type="match status" value="1"/>
</dbReference>
<evidence type="ECO:0000313" key="2">
    <source>
        <dbReference type="Proteomes" id="UP000463961"/>
    </source>
</evidence>
<gene>
    <name evidence="1" type="ORF">ICHIAU1_13300</name>
</gene>